<keyword evidence="2" id="KW-0732">Signal</keyword>
<organism evidence="3 4">
    <name type="scientific">Flavobacterium agricola</name>
    <dbReference type="NCBI Taxonomy" id="2870839"/>
    <lineage>
        <taxon>Bacteria</taxon>
        <taxon>Pseudomonadati</taxon>
        <taxon>Bacteroidota</taxon>
        <taxon>Flavobacteriia</taxon>
        <taxon>Flavobacteriales</taxon>
        <taxon>Flavobacteriaceae</taxon>
        <taxon>Flavobacterium</taxon>
    </lineage>
</organism>
<protein>
    <submittedName>
        <fullName evidence="3">Uncharacterized protein</fullName>
    </submittedName>
</protein>
<feature type="signal peptide" evidence="2">
    <location>
        <begin position="1"/>
        <end position="18"/>
    </location>
</feature>
<proteinExistence type="predicted"/>
<evidence type="ECO:0000313" key="3">
    <source>
        <dbReference type="EMBL" id="UYW01760.1"/>
    </source>
</evidence>
<evidence type="ECO:0000256" key="2">
    <source>
        <dbReference type="SAM" id="SignalP"/>
    </source>
</evidence>
<evidence type="ECO:0000256" key="1">
    <source>
        <dbReference type="SAM" id="Coils"/>
    </source>
</evidence>
<accession>A0ABY6LZL7</accession>
<reference evidence="3" key="1">
    <citation type="submission" date="2021-08" db="EMBL/GenBank/DDBJ databases">
        <title>Flavobacterium sp. strain CC-SYL302.</title>
        <authorList>
            <person name="Lin S.-Y."/>
            <person name="Lee T.-H."/>
            <person name="Young C.-C."/>
        </authorList>
    </citation>
    <scope>NUCLEOTIDE SEQUENCE</scope>
    <source>
        <strain evidence="3">CC-SYL302</strain>
    </source>
</reference>
<name>A0ABY6LZL7_9FLAO</name>
<keyword evidence="1" id="KW-0175">Coiled coil</keyword>
<gene>
    <name evidence="3" type="ORF">K5I29_02220</name>
</gene>
<evidence type="ECO:0000313" key="4">
    <source>
        <dbReference type="Proteomes" id="UP001163328"/>
    </source>
</evidence>
<feature type="coiled-coil region" evidence="1">
    <location>
        <begin position="17"/>
        <end position="44"/>
    </location>
</feature>
<keyword evidence="4" id="KW-1185">Reference proteome</keyword>
<sequence length="327" mass="38757">MKKLFLIGLYFLSFNAFSQYDVNINKEQKNIKREKKEEDIILREKLGGCDFIPLHDYKPGMKFYFPNDEYKIKSNYSYDNYYTISQIKKNRFEKKSIKYKDVAGKVFEIIKIEDRKESYFEDTYVILKQIDSSFVIEHKLSFKTQNSKEDWNSDTWRNRGLPDVVYAKEIDDFKTKYLNKELYAKFPVGDKKFKKVKVVEIGAGSEKKPIRAVVKDEEGNTKQIDFYTCGTNVSSIDFINSTYDYMEKYLSIENPKNNYKGIDDNWELICESNIKIGFTEEELLLSWGKPDRINESENINGERKQYVYSNQYVYLKDGIVTSFQNTK</sequence>
<dbReference type="RefSeq" id="WP_264434234.1">
    <property type="nucleotide sequence ID" value="NZ_CP081495.1"/>
</dbReference>
<feature type="chain" id="PRO_5045229089" evidence="2">
    <location>
        <begin position="19"/>
        <end position="327"/>
    </location>
</feature>
<dbReference type="Proteomes" id="UP001163328">
    <property type="component" value="Chromosome"/>
</dbReference>
<dbReference type="EMBL" id="CP081495">
    <property type="protein sequence ID" value="UYW01760.1"/>
    <property type="molecule type" value="Genomic_DNA"/>
</dbReference>